<sequence>MVKSMGKKSRSSCSGKRVHSQMIDEDLESLGWKKKNRSGVGNRVDDEMQSVCVEEHNAINVDVSPSRFSSLLGWLKKAANDPCSKKLSSLPELSKLKCSGSQEMWKQVLLAREALLVRKPDAGDSKWQKNQKMHPFMYSEQSGYSYHLRDRLNCLKFARKSNRTSLCSDSNSYSTRRIEDRSPSAHTILVDGNCDGNTTSDSSTRDSLVCSQPQQRILVGPQFQAEVPKWDGLVSPESDSKWLGTQVWPLLKPSQRNLIERDPIGTGRQDTCGCTKRGSVNCVRFHVAEKRFKLKIELGSAFFSWGFDKMGDEAILPWTRREEDKFLEVVKLNPSTELKSFWDELLVAFPRKRREELIGYYYNVFLLKRREHQNRHYPLVITSDDDEYDESRSSMSEKWTNSIFCSTAIQKSNT</sequence>
<proteinExistence type="predicted"/>
<protein>
    <submittedName>
        <fullName evidence="1">Uncharacterized protein</fullName>
    </submittedName>
</protein>
<dbReference type="Proteomes" id="UP001057402">
    <property type="component" value="Chromosome 11"/>
</dbReference>
<reference evidence="2" key="1">
    <citation type="journal article" date="2023" name="Front. Plant Sci.">
        <title>Chromosomal-level genome assembly of Melastoma candidum provides insights into trichome evolution.</title>
        <authorList>
            <person name="Zhong Y."/>
            <person name="Wu W."/>
            <person name="Sun C."/>
            <person name="Zou P."/>
            <person name="Liu Y."/>
            <person name="Dai S."/>
            <person name="Zhou R."/>
        </authorList>
    </citation>
    <scope>NUCLEOTIDE SEQUENCE [LARGE SCALE GENOMIC DNA]</scope>
</reference>
<evidence type="ECO:0000313" key="2">
    <source>
        <dbReference type="Proteomes" id="UP001057402"/>
    </source>
</evidence>
<keyword evidence="2" id="KW-1185">Reference proteome</keyword>
<organism evidence="1 2">
    <name type="scientific">Melastoma candidum</name>
    <dbReference type="NCBI Taxonomy" id="119954"/>
    <lineage>
        <taxon>Eukaryota</taxon>
        <taxon>Viridiplantae</taxon>
        <taxon>Streptophyta</taxon>
        <taxon>Embryophyta</taxon>
        <taxon>Tracheophyta</taxon>
        <taxon>Spermatophyta</taxon>
        <taxon>Magnoliopsida</taxon>
        <taxon>eudicotyledons</taxon>
        <taxon>Gunneridae</taxon>
        <taxon>Pentapetalae</taxon>
        <taxon>rosids</taxon>
        <taxon>malvids</taxon>
        <taxon>Myrtales</taxon>
        <taxon>Melastomataceae</taxon>
        <taxon>Melastomatoideae</taxon>
        <taxon>Melastomateae</taxon>
        <taxon>Melastoma</taxon>
    </lineage>
</organism>
<name>A0ACB9LJI1_9MYRT</name>
<gene>
    <name evidence="1" type="ORF">MLD38_036396</name>
</gene>
<comment type="caution">
    <text evidence="1">The sequence shown here is derived from an EMBL/GenBank/DDBJ whole genome shotgun (WGS) entry which is preliminary data.</text>
</comment>
<evidence type="ECO:0000313" key="1">
    <source>
        <dbReference type="EMBL" id="KAI4311505.1"/>
    </source>
</evidence>
<accession>A0ACB9LJI1</accession>
<dbReference type="EMBL" id="CM042890">
    <property type="protein sequence ID" value="KAI4311505.1"/>
    <property type="molecule type" value="Genomic_DNA"/>
</dbReference>